<protein>
    <submittedName>
        <fullName evidence="1">Uncharacterized protein</fullName>
    </submittedName>
</protein>
<sequence>MAASNEWTEWHLTPRGWERGTEREDFKPTVNRDAPADCVMTCKHSEVMSSSFSPVKSTDHTIWKHSDEQLLSSLLEQYGPAPKHL</sequence>
<gene>
    <name evidence="1" type="ORF">E6B08_19100</name>
</gene>
<dbReference type="AlphaFoldDB" id="A0A4D6X9Y7"/>
<evidence type="ECO:0000313" key="1">
    <source>
        <dbReference type="EMBL" id="QCI13342.1"/>
    </source>
</evidence>
<reference evidence="2" key="1">
    <citation type="submission" date="2019-04" db="EMBL/GenBank/DDBJ databases">
        <title>Genome sequence of Pseudomonas putida 1290, an auxin catabolizing strain.</title>
        <authorList>
            <person name="Laird T.S."/>
            <person name="Leveau J.H.J."/>
        </authorList>
    </citation>
    <scope>NUCLEOTIDE SEQUENCE [LARGE SCALE GENOMIC DNA]</scope>
    <source>
        <strain evidence="2">1290</strain>
    </source>
</reference>
<dbReference type="RefSeq" id="WP_136915479.1">
    <property type="nucleotide sequence ID" value="NZ_CP039371.1"/>
</dbReference>
<accession>A0A4D6X9Y7</accession>
<organism evidence="1 2">
    <name type="scientific">Pseudomonas putida</name>
    <name type="common">Arthrobacter siderocapsulatus</name>
    <dbReference type="NCBI Taxonomy" id="303"/>
    <lineage>
        <taxon>Bacteria</taxon>
        <taxon>Pseudomonadati</taxon>
        <taxon>Pseudomonadota</taxon>
        <taxon>Gammaproteobacteria</taxon>
        <taxon>Pseudomonadales</taxon>
        <taxon>Pseudomonadaceae</taxon>
        <taxon>Pseudomonas</taxon>
    </lineage>
</organism>
<dbReference type="Proteomes" id="UP000298551">
    <property type="component" value="Chromosome"/>
</dbReference>
<proteinExistence type="predicted"/>
<dbReference type="OrthoDB" id="8926444at2"/>
<dbReference type="EMBL" id="CP039371">
    <property type="protein sequence ID" value="QCI13342.1"/>
    <property type="molecule type" value="Genomic_DNA"/>
</dbReference>
<evidence type="ECO:0000313" key="2">
    <source>
        <dbReference type="Proteomes" id="UP000298551"/>
    </source>
</evidence>
<name>A0A4D6X9Y7_PSEPU</name>